<reference evidence="4 5" key="1">
    <citation type="journal article" date="2018" name="PLoS ONE">
        <title>The draft genome of Kipferlia bialata reveals reductive genome evolution in fornicate parasites.</title>
        <authorList>
            <person name="Tanifuji G."/>
            <person name="Takabayashi S."/>
            <person name="Kume K."/>
            <person name="Takagi M."/>
            <person name="Nakayama T."/>
            <person name="Kamikawa R."/>
            <person name="Inagaki Y."/>
            <person name="Hashimoto T."/>
        </authorList>
    </citation>
    <scope>NUCLEOTIDE SEQUENCE [LARGE SCALE GENOMIC DNA]</scope>
    <source>
        <strain evidence="4">NY0173</strain>
    </source>
</reference>
<feature type="compositionally biased region" description="Basic and acidic residues" evidence="1">
    <location>
        <begin position="90"/>
        <end position="133"/>
    </location>
</feature>
<dbReference type="Gene3D" id="3.30.70.890">
    <property type="entry name" value="GHMP kinase, C-terminal domain"/>
    <property type="match status" value="1"/>
</dbReference>
<dbReference type="Pfam" id="PF22700">
    <property type="entry name" value="MVD-like_N"/>
    <property type="match status" value="1"/>
</dbReference>
<dbReference type="Gene3D" id="3.30.230.10">
    <property type="match status" value="1"/>
</dbReference>
<dbReference type="PANTHER" id="PTHR10977">
    <property type="entry name" value="DIPHOSPHOMEVALONATE DECARBOXYLASE"/>
    <property type="match status" value="1"/>
</dbReference>
<feature type="domain" description="Mvd1 C-terminal" evidence="2">
    <location>
        <begin position="211"/>
        <end position="351"/>
    </location>
</feature>
<feature type="domain" description="Diphosphomevalonate decarboxylase-like N-terminal" evidence="3">
    <location>
        <begin position="5"/>
        <end position="91"/>
    </location>
</feature>
<dbReference type="InterPro" id="IPR036554">
    <property type="entry name" value="GHMP_kinase_C_sf"/>
</dbReference>
<dbReference type="SUPFAM" id="SSF55060">
    <property type="entry name" value="GHMP Kinase, C-terminal domain"/>
    <property type="match status" value="1"/>
</dbReference>
<evidence type="ECO:0000313" key="4">
    <source>
        <dbReference type="EMBL" id="GIQ85500.1"/>
    </source>
</evidence>
<feature type="region of interest" description="Disordered" evidence="1">
    <location>
        <begin position="90"/>
        <end position="134"/>
    </location>
</feature>
<dbReference type="AlphaFoldDB" id="A0A9K3GKD8"/>
<dbReference type="PANTHER" id="PTHR10977:SF3">
    <property type="entry name" value="DIPHOSPHOMEVALONATE DECARBOXYLASE"/>
    <property type="match status" value="1"/>
</dbReference>
<evidence type="ECO:0000313" key="5">
    <source>
        <dbReference type="Proteomes" id="UP000265618"/>
    </source>
</evidence>
<accession>A0A9K3GKD8</accession>
<evidence type="ECO:0000259" key="3">
    <source>
        <dbReference type="Pfam" id="PF22700"/>
    </source>
</evidence>
<keyword evidence="5" id="KW-1185">Reference proteome</keyword>
<comment type="caution">
    <text evidence="4">The sequence shown here is derived from an EMBL/GenBank/DDBJ whole genome shotgun (WGS) entry which is preliminary data.</text>
</comment>
<organism evidence="4 5">
    <name type="scientific">Kipferlia bialata</name>
    <dbReference type="NCBI Taxonomy" id="797122"/>
    <lineage>
        <taxon>Eukaryota</taxon>
        <taxon>Metamonada</taxon>
        <taxon>Carpediemonas-like organisms</taxon>
        <taxon>Kipferlia</taxon>
    </lineage>
</organism>
<protein>
    <submittedName>
        <fullName evidence="4">Diphosphomevalonate/phosphomevalonate decarboxylase</fullName>
    </submittedName>
</protein>
<dbReference type="InterPro" id="IPR020568">
    <property type="entry name" value="Ribosomal_Su5_D2-typ_SF"/>
</dbReference>
<evidence type="ECO:0000259" key="2">
    <source>
        <dbReference type="Pfam" id="PF18376"/>
    </source>
</evidence>
<dbReference type="InterPro" id="IPR014721">
    <property type="entry name" value="Ribsml_uS5_D2-typ_fold_subgr"/>
</dbReference>
<dbReference type="InterPro" id="IPR041431">
    <property type="entry name" value="Mvd1_C"/>
</dbReference>
<dbReference type="Pfam" id="PF18376">
    <property type="entry name" value="MDD_C"/>
    <property type="match status" value="1"/>
</dbReference>
<dbReference type="SUPFAM" id="SSF54211">
    <property type="entry name" value="Ribosomal protein S5 domain 2-like"/>
    <property type="match status" value="1"/>
</dbReference>
<dbReference type="InterPro" id="IPR053859">
    <property type="entry name" value="MVD-like_N"/>
</dbReference>
<dbReference type="EMBL" id="BDIP01001974">
    <property type="protein sequence ID" value="GIQ85500.1"/>
    <property type="molecule type" value="Genomic_DNA"/>
</dbReference>
<name>A0A9K3GKD8_9EUKA</name>
<evidence type="ECO:0000256" key="1">
    <source>
        <dbReference type="SAM" id="MobiDB-lite"/>
    </source>
</evidence>
<proteinExistence type="predicted"/>
<sequence>MLGMDIYTETRVELSRNSTSTFSLNGKTVPLSDRAETVLRLLSSAAGYHGTFRIETRNSFPTGAGMASSASGIAALTMATYHALRAHSAREVREGERERELGAHSAREVREEGASQTRVREGREGERERDREPPFSLPLAVLSGIARRGSGSAARSLLGGCVLLDTPAQWGEEAEAAVQSGIPECLRGEALGAYVADTVTRGDRLIDMVVYIAVVSSSEKKVGSTKGMQISKASCPFMSGRVCTTVPVHMQMARRALSSTPVDYPSLFDVTMMDSDSLHLMCASSVPRIDYMTPVSWSIVSAIRDINAKHGKTVVGYSFDAGANPFVFTTKAHAPEVKAVLEEFVAEGKASSLYETGVSVSGPIVLAEEGSRRG</sequence>
<gene>
    <name evidence="4" type="ORF">KIPB_007175</name>
</gene>
<dbReference type="OrthoDB" id="10253702at2759"/>
<dbReference type="Proteomes" id="UP000265618">
    <property type="component" value="Unassembled WGS sequence"/>
</dbReference>